<dbReference type="Gene3D" id="3.40.1110.10">
    <property type="entry name" value="Calcium-transporting ATPase, cytoplasmic domain N"/>
    <property type="match status" value="1"/>
</dbReference>
<proteinExistence type="inferred from homology"/>
<keyword evidence="4 14" id="KW-0812">Transmembrane</keyword>
<dbReference type="OrthoDB" id="48943at2759"/>
<keyword evidence="3" id="KW-0597">Phosphoprotein</keyword>
<dbReference type="PRINTS" id="PR00119">
    <property type="entry name" value="CATATPASE"/>
</dbReference>
<evidence type="ECO:0000256" key="14">
    <source>
        <dbReference type="RuleBase" id="RU362082"/>
    </source>
</evidence>
<dbReference type="PANTHER" id="PTHR45630:SF8">
    <property type="entry name" value="CATION-TRANSPORTING ATPASE"/>
    <property type="match status" value="1"/>
</dbReference>
<dbReference type="KEGG" id="lak:106164600"/>
<dbReference type="AlphaFoldDB" id="A0A1S3IKH2"/>
<evidence type="ECO:0000256" key="7">
    <source>
        <dbReference type="ARBA" id="ARBA00022753"/>
    </source>
</evidence>
<dbReference type="Pfam" id="PF12409">
    <property type="entry name" value="P5-ATPase"/>
    <property type="match status" value="1"/>
</dbReference>
<dbReference type="Gene3D" id="2.70.150.10">
    <property type="entry name" value="Calcium-transporting ATPase, cytoplasmic transduction domain A"/>
    <property type="match status" value="1"/>
</dbReference>
<comment type="similarity">
    <text evidence="2 14">Belongs to the cation transport ATPase (P-type) (TC 3.A.3) family. Type V subfamily.</text>
</comment>
<dbReference type="CDD" id="cd07542">
    <property type="entry name" value="P-type_ATPase_cation"/>
    <property type="match status" value="1"/>
</dbReference>
<keyword evidence="5 14" id="KW-0479">Metal-binding</keyword>
<dbReference type="InterPro" id="IPR036412">
    <property type="entry name" value="HAD-like_sf"/>
</dbReference>
<reference evidence="19" key="1">
    <citation type="submission" date="2025-08" db="UniProtKB">
        <authorList>
            <consortium name="RefSeq"/>
        </authorList>
    </citation>
    <scope>IDENTIFICATION</scope>
    <source>
        <tissue evidence="19">Gonads</tissue>
    </source>
</reference>
<dbReference type="GO" id="GO:0031902">
    <property type="term" value="C:late endosome membrane"/>
    <property type="evidence" value="ECO:0007669"/>
    <property type="project" value="UniProtKB-SubCell"/>
</dbReference>
<dbReference type="SUPFAM" id="SSF81665">
    <property type="entry name" value="Calcium ATPase, transmembrane domain M"/>
    <property type="match status" value="1"/>
</dbReference>
<evidence type="ECO:0000256" key="11">
    <source>
        <dbReference type="ARBA" id="ARBA00022989"/>
    </source>
</evidence>
<dbReference type="FunFam" id="1.20.1110.10:FF:000023">
    <property type="entry name" value="Cation-transporting ATPase"/>
    <property type="match status" value="1"/>
</dbReference>
<gene>
    <name evidence="19" type="primary">LOC106164600</name>
</gene>
<keyword evidence="10 14" id="KW-1278">Translocase</keyword>
<name>A0A1S3IKH2_LINAN</name>
<evidence type="ECO:0000256" key="2">
    <source>
        <dbReference type="ARBA" id="ARBA00006000"/>
    </source>
</evidence>
<keyword evidence="7" id="KW-0967">Endosome</keyword>
<sequence>MSSDVKITRTGPPPMDPNKSYVNPGEEDQMEIYGHRRSIFKCVISGVFLVATAGFLGLVFYWRRDWMLQCTHSRCSLSKATRVLLKDQYLQWSVNKVRTVTREGQSVDPDLSSSFESVESLTHVPHISLDPKANLTKTSSRNTMEKPEAIIRNFVNKKIKYIWNAELKSFERLKGLEEGVSCAYFYEAEGVSADERARRIVLYGANYIEVHVTPILKIFIQQIFSPFYVFQVFSCALWYADVYYYYASTIVLITSVSIVVAIYQIRKMERKLKNTIHGRDTVTVKQGTHADDFSEMSSDSLVPGDILEIPRHGCIMTCDAVLIAGNCIVNESMLTGESVPVTKTPVPKPNPGSAEETFSMSHHSRHILYCGTRVIQTRFYKGQRVKAVVLRTGFMTAKGELVRSIMFPKPMNFKFTQDAYLFVGALAAIAFMGFIYVIVIMVGDEEEPGDIVLRTLDLITIAVPPALPAALTIGTVFAQSRLKKTGIYCINPATIPVCGSTNVVCFDKTGTLTEDGLDIWGVVPAEEGRFQDVVHEANTLPEDNLLISMATCHSLTRIEGDISGDPLDVKMFEATTWELEEPGEEETNKYESLAPTIVRPSRPDIVNAANLPPELAPLEVGIVRQFTFTSALQRMSVIVRILGHDNFQLYAKGSPEKIESLSKPETVPKNFHNVLMQYTEQGYRVLALAWRPLPKLNYVKIQRVAREEVECDLSFLGLLVMENKLKPESASTIKVLQEANVRPVMITGDNMLTALSVARECGMIQPGQNVILATASPPSGAELNPRLEWVVAEETSERIEELKVRELGDVNLVMEQANKFHIAVTGKTWAVAKQLYPEILPKLAVRGTVFARMSPNQKAQLVEVLQEIGYYVVMCGDGANDCGALKMAHAGIALTEAEASVASPFTSKEQNIRCTPTLIREGKAALTTTFGIFKFMACISLTQFVTVLILYWIGNNLTDFGFLYIDMIPVTTLAVTFSYTRAYQSLTKDKVTVSLFTAQPLMSLVFQMILMTGIQTFFFFYVKTMPWFVSFVDNPDDEYASHMNATITLISCYQYVTLAVVFHKGAPFRRSMFTNWFFLINVIAVTIINVWLTIYPPQFLTDLMELADLPDMLFRIIIVCVAAVNFLASLFLETFILDGLVREKVRTVARKWCCKSKQYRYMHIEDEIVASSHWPPVNTATSDLARVLRQESAIATDDTGIVTSSSK</sequence>
<evidence type="ECO:0000256" key="12">
    <source>
        <dbReference type="ARBA" id="ARBA00023136"/>
    </source>
</evidence>
<feature type="transmembrane region" description="Helical" evidence="14">
    <location>
        <begin position="38"/>
        <end position="62"/>
    </location>
</feature>
<evidence type="ECO:0000256" key="5">
    <source>
        <dbReference type="ARBA" id="ARBA00022723"/>
    </source>
</evidence>
<dbReference type="GO" id="GO:0046872">
    <property type="term" value="F:metal ion binding"/>
    <property type="evidence" value="ECO:0007669"/>
    <property type="project" value="UniProtKB-UniRule"/>
</dbReference>
<dbReference type="InterPro" id="IPR023214">
    <property type="entry name" value="HAD_sf"/>
</dbReference>
<dbReference type="GO" id="GO:0005524">
    <property type="term" value="F:ATP binding"/>
    <property type="evidence" value="ECO:0007669"/>
    <property type="project" value="UniProtKB-UniRule"/>
</dbReference>
<dbReference type="FunFam" id="3.40.50.1000:FF:000045">
    <property type="entry name" value="Cation-transporting ATPase"/>
    <property type="match status" value="1"/>
</dbReference>
<dbReference type="InterPro" id="IPR023299">
    <property type="entry name" value="ATPase_P-typ_cyto_dom_N"/>
</dbReference>
<dbReference type="SUPFAM" id="SSF56784">
    <property type="entry name" value="HAD-like"/>
    <property type="match status" value="1"/>
</dbReference>
<comment type="subcellular location">
    <subcellularLocation>
        <location evidence="1">Late endosome membrane</location>
        <topology evidence="1">Multi-pass membrane protein</topology>
    </subcellularLocation>
    <subcellularLocation>
        <location evidence="14">Membrane</location>
        <topology evidence="14">Multi-pass membrane protein</topology>
    </subcellularLocation>
</comment>
<dbReference type="InterPro" id="IPR047821">
    <property type="entry name" value="P5B-type_ATPase"/>
</dbReference>
<dbReference type="InterPro" id="IPR004014">
    <property type="entry name" value="ATPase_P-typ_cation-transptr_N"/>
</dbReference>
<dbReference type="GO" id="GO:0019829">
    <property type="term" value="F:ATPase-coupled monoatomic cation transmembrane transporter activity"/>
    <property type="evidence" value="ECO:0007669"/>
    <property type="project" value="UniProtKB-UniRule"/>
</dbReference>
<feature type="transmembrane region" description="Helical" evidence="14">
    <location>
        <begin position="1112"/>
        <end position="1137"/>
    </location>
</feature>
<dbReference type="GO" id="GO:0006874">
    <property type="term" value="P:intracellular calcium ion homeostasis"/>
    <property type="evidence" value="ECO:0007669"/>
    <property type="project" value="TreeGrafter"/>
</dbReference>
<keyword evidence="9 14" id="KW-0460">Magnesium</keyword>
<keyword evidence="8 14" id="KW-0067">ATP-binding</keyword>
<evidence type="ECO:0000256" key="3">
    <source>
        <dbReference type="ARBA" id="ARBA00022553"/>
    </source>
</evidence>
<dbReference type="InParanoid" id="A0A1S3IKH2"/>
<feature type="domain" description="P-type ATPase A" evidence="15">
    <location>
        <begin position="282"/>
        <end position="405"/>
    </location>
</feature>
<feature type="transmembrane region" description="Helical" evidence="14">
    <location>
        <begin position="960"/>
        <end position="980"/>
    </location>
</feature>
<dbReference type="SFLD" id="SFLDS00003">
    <property type="entry name" value="Haloacid_Dehalogenase"/>
    <property type="match status" value="1"/>
</dbReference>
<dbReference type="InterPro" id="IPR001757">
    <property type="entry name" value="P_typ_ATPase"/>
</dbReference>
<evidence type="ECO:0000259" key="16">
    <source>
        <dbReference type="Pfam" id="PF00690"/>
    </source>
</evidence>
<evidence type="ECO:0000259" key="15">
    <source>
        <dbReference type="Pfam" id="PF00122"/>
    </source>
</evidence>
<dbReference type="GeneID" id="106164600"/>
<feature type="domain" description="Cation-transporting P-type ATPase N-terminal" evidence="16">
    <location>
        <begin position="188"/>
        <end position="237"/>
    </location>
</feature>
<dbReference type="SUPFAM" id="SSF81653">
    <property type="entry name" value="Calcium ATPase, transduction domain A"/>
    <property type="match status" value="1"/>
</dbReference>
<evidence type="ECO:0000313" key="18">
    <source>
        <dbReference type="Proteomes" id="UP000085678"/>
    </source>
</evidence>
<dbReference type="NCBIfam" id="TIGR01657">
    <property type="entry name" value="P-ATPase-V"/>
    <property type="match status" value="1"/>
</dbReference>
<evidence type="ECO:0000256" key="13">
    <source>
        <dbReference type="ARBA" id="ARBA00049360"/>
    </source>
</evidence>
<dbReference type="PANTHER" id="PTHR45630">
    <property type="entry name" value="CATION-TRANSPORTING ATPASE-RELATED"/>
    <property type="match status" value="1"/>
</dbReference>
<dbReference type="InterPro" id="IPR006544">
    <property type="entry name" value="P-type_TPase_V"/>
</dbReference>
<keyword evidence="11 14" id="KW-1133">Transmembrane helix</keyword>
<evidence type="ECO:0000313" key="19">
    <source>
        <dbReference type="RefSeq" id="XP_013398019.1"/>
    </source>
</evidence>
<evidence type="ECO:0000256" key="4">
    <source>
        <dbReference type="ARBA" id="ARBA00022692"/>
    </source>
</evidence>
<comment type="catalytic activity">
    <reaction evidence="13 14">
        <text>ATP + H2O = ADP + phosphate + H(+)</text>
        <dbReference type="Rhea" id="RHEA:13065"/>
        <dbReference type="ChEBI" id="CHEBI:15377"/>
        <dbReference type="ChEBI" id="CHEBI:15378"/>
        <dbReference type="ChEBI" id="CHEBI:30616"/>
        <dbReference type="ChEBI" id="CHEBI:43474"/>
        <dbReference type="ChEBI" id="CHEBI:456216"/>
    </reaction>
</comment>
<dbReference type="InterPro" id="IPR059000">
    <property type="entry name" value="ATPase_P-type_domA"/>
</dbReference>
<evidence type="ECO:0000256" key="6">
    <source>
        <dbReference type="ARBA" id="ARBA00022741"/>
    </source>
</evidence>
<protein>
    <recommendedName>
        <fullName evidence="14">Cation-transporting ATPase</fullName>
        <ecNumber evidence="14">7.2.2.-</ecNumber>
    </recommendedName>
</protein>
<evidence type="ECO:0000259" key="17">
    <source>
        <dbReference type="Pfam" id="PF12409"/>
    </source>
</evidence>
<dbReference type="PROSITE" id="PS00154">
    <property type="entry name" value="ATPASE_E1_E2"/>
    <property type="match status" value="1"/>
</dbReference>
<evidence type="ECO:0000256" key="1">
    <source>
        <dbReference type="ARBA" id="ARBA00004107"/>
    </source>
</evidence>
<evidence type="ECO:0000256" key="8">
    <source>
        <dbReference type="ARBA" id="ARBA00022840"/>
    </source>
</evidence>
<dbReference type="SFLD" id="SFLDG00002">
    <property type="entry name" value="C1.7:_P-type_atpase_like"/>
    <property type="match status" value="1"/>
</dbReference>
<feature type="domain" description="P5B-type ATPase N-terminal" evidence="17">
    <location>
        <begin position="26"/>
        <end position="164"/>
    </location>
</feature>
<dbReference type="InterPro" id="IPR008250">
    <property type="entry name" value="ATPase_P-typ_transduc_dom_A_sf"/>
</dbReference>
<dbReference type="RefSeq" id="XP_013398019.1">
    <property type="nucleotide sequence ID" value="XM_013542565.1"/>
</dbReference>
<dbReference type="FunFam" id="3.40.1110.10:FF:000026">
    <property type="entry name" value="Cation-transporting ATPase"/>
    <property type="match status" value="1"/>
</dbReference>
<dbReference type="Proteomes" id="UP000085678">
    <property type="component" value="Unplaced"/>
</dbReference>
<dbReference type="SUPFAM" id="SSF81660">
    <property type="entry name" value="Metal cation-transporting ATPase, ATP-binding domain N"/>
    <property type="match status" value="1"/>
</dbReference>
<dbReference type="Gene3D" id="3.40.50.1000">
    <property type="entry name" value="HAD superfamily/HAD-like"/>
    <property type="match status" value="1"/>
</dbReference>
<dbReference type="Pfam" id="PF00122">
    <property type="entry name" value="E1-E2_ATPase"/>
    <property type="match status" value="1"/>
</dbReference>
<feature type="transmembrane region" description="Helical" evidence="14">
    <location>
        <begin position="1073"/>
        <end position="1092"/>
    </location>
</feature>
<accession>A0A1S3IKH2</accession>
<feature type="transmembrane region" description="Helical" evidence="14">
    <location>
        <begin position="419"/>
        <end position="443"/>
    </location>
</feature>
<feature type="non-terminal residue" evidence="19">
    <location>
        <position position="1207"/>
    </location>
</feature>
<dbReference type="NCBIfam" id="TIGR01494">
    <property type="entry name" value="ATPase_P-type"/>
    <property type="match status" value="2"/>
</dbReference>
<keyword evidence="6 14" id="KW-0547">Nucleotide-binding</keyword>
<feature type="transmembrane region" description="Helical" evidence="14">
    <location>
        <begin position="1042"/>
        <end position="1061"/>
    </location>
</feature>
<dbReference type="InterPro" id="IPR044492">
    <property type="entry name" value="P_typ_ATPase_HD_dom"/>
</dbReference>
<feature type="transmembrane region" description="Helical" evidence="14">
    <location>
        <begin position="245"/>
        <end position="263"/>
    </location>
</feature>
<feature type="transmembrane region" description="Helical" evidence="14">
    <location>
        <begin position="458"/>
        <end position="478"/>
    </location>
</feature>
<keyword evidence="12 14" id="KW-0472">Membrane</keyword>
<dbReference type="FunCoup" id="A0A1S3IKH2">
    <property type="interactions" value="106"/>
</dbReference>
<dbReference type="SFLD" id="SFLDF00027">
    <property type="entry name" value="p-type_atpase"/>
    <property type="match status" value="1"/>
</dbReference>
<organism evidence="18 19">
    <name type="scientific">Lingula anatina</name>
    <name type="common">Brachiopod</name>
    <name type="synonym">Lingula unguis</name>
    <dbReference type="NCBI Taxonomy" id="7574"/>
    <lineage>
        <taxon>Eukaryota</taxon>
        <taxon>Metazoa</taxon>
        <taxon>Spiralia</taxon>
        <taxon>Lophotrochozoa</taxon>
        <taxon>Brachiopoda</taxon>
        <taxon>Linguliformea</taxon>
        <taxon>Lingulata</taxon>
        <taxon>Lingulida</taxon>
        <taxon>Linguloidea</taxon>
        <taxon>Lingulidae</taxon>
        <taxon>Lingula</taxon>
    </lineage>
</organism>
<dbReference type="Pfam" id="PF00690">
    <property type="entry name" value="Cation_ATPase_N"/>
    <property type="match status" value="1"/>
</dbReference>
<dbReference type="InterPro" id="IPR018303">
    <property type="entry name" value="ATPase_P-typ_P_site"/>
</dbReference>
<dbReference type="GO" id="GO:0016887">
    <property type="term" value="F:ATP hydrolysis activity"/>
    <property type="evidence" value="ECO:0007669"/>
    <property type="project" value="InterPro"/>
</dbReference>
<feature type="transmembrane region" description="Helical" evidence="14">
    <location>
        <begin position="932"/>
        <end position="954"/>
    </location>
</feature>
<dbReference type="Pfam" id="PF13246">
    <property type="entry name" value="Cation_ATPase"/>
    <property type="match status" value="1"/>
</dbReference>
<evidence type="ECO:0000256" key="10">
    <source>
        <dbReference type="ARBA" id="ARBA00022967"/>
    </source>
</evidence>
<dbReference type="InterPro" id="IPR023298">
    <property type="entry name" value="ATPase_P-typ_TM_dom_sf"/>
</dbReference>
<dbReference type="EC" id="7.2.2.-" evidence="14"/>
<dbReference type="STRING" id="7574.A0A1S3IKH2"/>
<keyword evidence="18" id="KW-1185">Reference proteome</keyword>
<feature type="transmembrane region" description="Helical" evidence="14">
    <location>
        <begin position="1001"/>
        <end position="1022"/>
    </location>
</feature>
<dbReference type="InterPro" id="IPR047819">
    <property type="entry name" value="P5A-ATPase_N"/>
</dbReference>
<dbReference type="GO" id="GO:0015662">
    <property type="term" value="F:P-type ion transporter activity"/>
    <property type="evidence" value="ECO:0007669"/>
    <property type="project" value="InterPro"/>
</dbReference>
<dbReference type="GO" id="GO:0015203">
    <property type="term" value="F:polyamine transmembrane transporter activity"/>
    <property type="evidence" value="ECO:0007669"/>
    <property type="project" value="TreeGrafter"/>
</dbReference>
<evidence type="ECO:0000256" key="9">
    <source>
        <dbReference type="ARBA" id="ARBA00022842"/>
    </source>
</evidence>